<feature type="region of interest" description="Disordered" evidence="1">
    <location>
        <begin position="1"/>
        <end position="75"/>
    </location>
</feature>
<keyword evidence="3" id="KW-1185">Reference proteome</keyword>
<dbReference type="GeneID" id="110784521"/>
<feature type="compositionally biased region" description="Low complexity" evidence="1">
    <location>
        <begin position="27"/>
        <end position="36"/>
    </location>
</feature>
<sequence length="504" mass="56920">MGACVSTPKGCVGKRSKRSNKKTHHNASTATTSTATINRKRKKSAIKKRASSRLSDRSVDGINNTSFPDRSFNNPTYQGSSVEEAWYDSNMIFESDGEEDFQSVPEDAISQNGLSVGRNSHEVHSARNSVSDLGRSSMERKHPVYLDEISSSVDESTSKDEKVYDSSCGILPNHCLPCLNTTTVSSIEKRNSLSSSPQSARKKAAHRLSFKWRDGPQNARYSSKILLQKPLAGSQVPFSRIEKKVMDSWSHIEPNSFRVRGQNYLRDKKKDFAPSYAAYYPIGVDLFLSPRKIEHVARFVELPAVNSSAGFPPLLIVNAQVPLYPPAFFQNEIDGEGINIVMYFKINESFSKEVPANFQESMRRLMDDEVEKVKGFPMDTIAPFRERLKILGRLGNVDDLHLSAAEKKLINAYNEKPVLSRPQHEFFSGENYFEIDLDMHRFSYISRKGFEAFLDRLKMCILDFGLTIQGNKAEDLPEQILCCVRLNGLDYMNYQQLGMNQESL</sequence>
<dbReference type="AlphaFoldDB" id="A0A9R0I8B3"/>
<name>A0A9R0I8B3_SPIOL</name>
<evidence type="ECO:0000313" key="3">
    <source>
        <dbReference type="Proteomes" id="UP000813463"/>
    </source>
</evidence>
<dbReference type="OrthoDB" id="9970435at2759"/>
<feature type="compositionally biased region" description="Basic residues" evidence="1">
    <location>
        <begin position="12"/>
        <end position="25"/>
    </location>
</feature>
<dbReference type="Proteomes" id="UP000813463">
    <property type="component" value="Chromosome 1"/>
</dbReference>
<evidence type="ECO:0000259" key="2">
    <source>
        <dbReference type="Pfam" id="PF07059"/>
    </source>
</evidence>
<evidence type="ECO:0000256" key="1">
    <source>
        <dbReference type="SAM" id="MobiDB-lite"/>
    </source>
</evidence>
<proteinExistence type="predicted"/>
<dbReference type="InterPro" id="IPR009769">
    <property type="entry name" value="EDR2_C"/>
</dbReference>
<feature type="compositionally biased region" description="Polar residues" evidence="1">
    <location>
        <begin position="61"/>
        <end position="75"/>
    </location>
</feature>
<protein>
    <submittedName>
        <fullName evidence="4">Uncharacterized protein isoform X1</fullName>
    </submittedName>
</protein>
<feature type="compositionally biased region" description="Basic residues" evidence="1">
    <location>
        <begin position="38"/>
        <end position="51"/>
    </location>
</feature>
<dbReference type="KEGG" id="soe:110784521"/>
<gene>
    <name evidence="4" type="primary">LOC110784521</name>
</gene>
<dbReference type="PANTHER" id="PTHR31558:SF3">
    <property type="entry name" value="CW14 PROTEIN"/>
    <property type="match status" value="1"/>
</dbReference>
<organism evidence="3 4">
    <name type="scientific">Spinacia oleracea</name>
    <name type="common">Spinach</name>
    <dbReference type="NCBI Taxonomy" id="3562"/>
    <lineage>
        <taxon>Eukaryota</taxon>
        <taxon>Viridiplantae</taxon>
        <taxon>Streptophyta</taxon>
        <taxon>Embryophyta</taxon>
        <taxon>Tracheophyta</taxon>
        <taxon>Spermatophyta</taxon>
        <taxon>Magnoliopsida</taxon>
        <taxon>eudicotyledons</taxon>
        <taxon>Gunneridae</taxon>
        <taxon>Pentapetalae</taxon>
        <taxon>Caryophyllales</taxon>
        <taxon>Chenopodiaceae</taxon>
        <taxon>Chenopodioideae</taxon>
        <taxon>Anserineae</taxon>
        <taxon>Spinacia</taxon>
    </lineage>
</organism>
<evidence type="ECO:0000313" key="4">
    <source>
        <dbReference type="RefSeq" id="XP_021844677.1"/>
    </source>
</evidence>
<reference evidence="3" key="1">
    <citation type="journal article" date="2021" name="Nat. Commun.">
        <title>Genomic analyses provide insights into spinach domestication and the genetic basis of agronomic traits.</title>
        <authorList>
            <person name="Cai X."/>
            <person name="Sun X."/>
            <person name="Xu C."/>
            <person name="Sun H."/>
            <person name="Wang X."/>
            <person name="Ge C."/>
            <person name="Zhang Z."/>
            <person name="Wang Q."/>
            <person name="Fei Z."/>
            <person name="Jiao C."/>
            <person name="Wang Q."/>
        </authorList>
    </citation>
    <scope>NUCLEOTIDE SEQUENCE [LARGE SCALE GENOMIC DNA]</scope>
    <source>
        <strain evidence="3">cv. Varoflay</strain>
    </source>
</reference>
<dbReference type="Pfam" id="PF07059">
    <property type="entry name" value="EDR2_C"/>
    <property type="match status" value="1"/>
</dbReference>
<feature type="domain" description="Protein ENHANCED DISEASE RESISTANCE 2 C-terminal" evidence="2">
    <location>
        <begin position="249"/>
        <end position="490"/>
    </location>
</feature>
<accession>A0A9R0I8B3</accession>
<reference evidence="4" key="2">
    <citation type="submission" date="2025-08" db="UniProtKB">
        <authorList>
            <consortium name="RefSeq"/>
        </authorList>
    </citation>
    <scope>IDENTIFICATION</scope>
    <source>
        <tissue evidence="4">Leaf</tissue>
    </source>
</reference>
<dbReference type="RefSeq" id="XP_021844677.1">
    <property type="nucleotide sequence ID" value="XM_021988985.2"/>
</dbReference>
<dbReference type="PANTHER" id="PTHR31558">
    <property type="entry name" value="CW14 PROTEIN"/>
    <property type="match status" value="1"/>
</dbReference>